<dbReference type="AlphaFoldDB" id="A0A833R9R2"/>
<sequence length="77" mass="8626">MSGVEVPTPIPVPVPSPVTWMSHERIHEHHRDYAYHTGLNTGFRQVQVEKPTASMAQSSLSLRDGTNIHGFPNWLGH</sequence>
<evidence type="ECO:0000313" key="1">
    <source>
        <dbReference type="EMBL" id="KAF3335628.1"/>
    </source>
</evidence>
<dbReference type="EMBL" id="SWLB01000008">
    <property type="protein sequence ID" value="KAF3335628.1"/>
    <property type="molecule type" value="Genomic_DNA"/>
</dbReference>
<proteinExistence type="predicted"/>
<accession>A0A833R9R2</accession>
<keyword evidence="2" id="KW-1185">Reference proteome</keyword>
<comment type="caution">
    <text evidence="1">The sequence shown here is derived from an EMBL/GenBank/DDBJ whole genome shotgun (WGS) entry which is preliminary data.</text>
</comment>
<reference evidence="1" key="1">
    <citation type="submission" date="2020-01" db="EMBL/GenBank/DDBJ databases">
        <title>Genome sequence of Kobresia littledalei, the first chromosome-level genome in the family Cyperaceae.</title>
        <authorList>
            <person name="Qu G."/>
        </authorList>
    </citation>
    <scope>NUCLEOTIDE SEQUENCE</scope>
    <source>
        <strain evidence="1">C.B.Clarke</strain>
        <tissue evidence="1">Leaf</tissue>
    </source>
</reference>
<protein>
    <submittedName>
        <fullName evidence="1">Uncharacterized protein</fullName>
    </submittedName>
</protein>
<dbReference type="Proteomes" id="UP000623129">
    <property type="component" value="Unassembled WGS sequence"/>
</dbReference>
<name>A0A833R9R2_9POAL</name>
<gene>
    <name evidence="1" type="ORF">FCM35_KLT20135</name>
</gene>
<organism evidence="1 2">
    <name type="scientific">Carex littledalei</name>
    <dbReference type="NCBI Taxonomy" id="544730"/>
    <lineage>
        <taxon>Eukaryota</taxon>
        <taxon>Viridiplantae</taxon>
        <taxon>Streptophyta</taxon>
        <taxon>Embryophyta</taxon>
        <taxon>Tracheophyta</taxon>
        <taxon>Spermatophyta</taxon>
        <taxon>Magnoliopsida</taxon>
        <taxon>Liliopsida</taxon>
        <taxon>Poales</taxon>
        <taxon>Cyperaceae</taxon>
        <taxon>Cyperoideae</taxon>
        <taxon>Cariceae</taxon>
        <taxon>Carex</taxon>
        <taxon>Carex subgen. Euthyceras</taxon>
    </lineage>
</organism>
<evidence type="ECO:0000313" key="2">
    <source>
        <dbReference type="Proteomes" id="UP000623129"/>
    </source>
</evidence>